<proteinExistence type="predicted"/>
<dbReference type="AlphaFoldDB" id="A0A812I7E2"/>
<dbReference type="Proteomes" id="UP000604046">
    <property type="component" value="Unassembled WGS sequence"/>
</dbReference>
<keyword evidence="4" id="KW-1185">Reference proteome</keyword>
<organism evidence="3 4">
    <name type="scientific">Symbiodinium natans</name>
    <dbReference type="NCBI Taxonomy" id="878477"/>
    <lineage>
        <taxon>Eukaryota</taxon>
        <taxon>Sar</taxon>
        <taxon>Alveolata</taxon>
        <taxon>Dinophyceae</taxon>
        <taxon>Suessiales</taxon>
        <taxon>Symbiodiniaceae</taxon>
        <taxon>Symbiodinium</taxon>
    </lineage>
</organism>
<feature type="region of interest" description="Disordered" evidence="1">
    <location>
        <begin position="138"/>
        <end position="193"/>
    </location>
</feature>
<feature type="chain" id="PRO_5032783692" evidence="2">
    <location>
        <begin position="30"/>
        <end position="322"/>
    </location>
</feature>
<name>A0A812I7E2_9DINO</name>
<feature type="compositionally biased region" description="Pro residues" evidence="1">
    <location>
        <begin position="139"/>
        <end position="167"/>
    </location>
</feature>
<reference evidence="3" key="1">
    <citation type="submission" date="2021-02" db="EMBL/GenBank/DDBJ databases">
        <authorList>
            <person name="Dougan E. K."/>
            <person name="Rhodes N."/>
            <person name="Thang M."/>
            <person name="Chan C."/>
        </authorList>
    </citation>
    <scope>NUCLEOTIDE SEQUENCE</scope>
</reference>
<evidence type="ECO:0000256" key="2">
    <source>
        <dbReference type="SAM" id="SignalP"/>
    </source>
</evidence>
<feature type="compositionally biased region" description="Low complexity" evidence="1">
    <location>
        <begin position="168"/>
        <end position="182"/>
    </location>
</feature>
<sequence length="322" mass="33067">MARSARIALPASLASLAYGLALLCHACAGEQACDLRMEAELENMELHELDDLNVELLQTATAVTRSERKSHEFYAPYWCYTISEYVRRSIAACNGGAGSCICMGPAICGGWGPFPPGSWQGYSYSCCGCHPEVHAAAPTPAPQQAPQLAPQPAPQPAPQQAPQPAPQPAAQQVVSEPASETTPPAPAQPVPQDVASNVSASAGAGAGNTSMGARSCAAHRACADLRLDGSCCPAADGTYLGCCDAAVSNVSLRQLEAASHSKLAKRIPAWCAELSEHARESSPPCTSSGPSSCTCIGKTACGDGSPLPGSWQSYSTACCGCA</sequence>
<comment type="caution">
    <text evidence="3">The sequence shown here is derived from an EMBL/GenBank/DDBJ whole genome shotgun (WGS) entry which is preliminary data.</text>
</comment>
<evidence type="ECO:0000313" key="4">
    <source>
        <dbReference type="Proteomes" id="UP000604046"/>
    </source>
</evidence>
<accession>A0A812I7E2</accession>
<protein>
    <submittedName>
        <fullName evidence="3">Gapdh protein</fullName>
    </submittedName>
</protein>
<dbReference type="EMBL" id="CAJNDS010000173">
    <property type="protein sequence ID" value="CAE7021795.1"/>
    <property type="molecule type" value="Genomic_DNA"/>
</dbReference>
<evidence type="ECO:0000256" key="1">
    <source>
        <dbReference type="SAM" id="MobiDB-lite"/>
    </source>
</evidence>
<keyword evidence="2" id="KW-0732">Signal</keyword>
<gene>
    <name evidence="3" type="primary">Gapdh</name>
    <name evidence="3" type="ORF">SNAT2548_LOCUS2884</name>
</gene>
<feature type="signal peptide" evidence="2">
    <location>
        <begin position="1"/>
        <end position="29"/>
    </location>
</feature>
<evidence type="ECO:0000313" key="3">
    <source>
        <dbReference type="EMBL" id="CAE7021795.1"/>
    </source>
</evidence>